<dbReference type="Proteomes" id="UP000033187">
    <property type="component" value="Chromosome 1"/>
</dbReference>
<name>A0A0D6JFQ4_9HYPH</name>
<dbReference type="EMBL" id="LN829119">
    <property type="protein sequence ID" value="CPR19621.1"/>
    <property type="molecule type" value="Genomic_DNA"/>
</dbReference>
<evidence type="ECO:0000313" key="2">
    <source>
        <dbReference type="EMBL" id="CPR19621.1"/>
    </source>
</evidence>
<protein>
    <recommendedName>
        <fullName evidence="1">SH3b domain-containing protein</fullName>
    </recommendedName>
</protein>
<evidence type="ECO:0000313" key="3">
    <source>
        <dbReference type="Proteomes" id="UP000033187"/>
    </source>
</evidence>
<dbReference type="RefSeq" id="WP_090225847.1">
    <property type="nucleotide sequence ID" value="NZ_LN829118.1"/>
</dbReference>
<organism evidence="2 3">
    <name type="scientific">Candidatus Filomicrobium marinum</name>
    <dbReference type="NCBI Taxonomy" id="1608628"/>
    <lineage>
        <taxon>Bacteria</taxon>
        <taxon>Pseudomonadati</taxon>
        <taxon>Pseudomonadota</taxon>
        <taxon>Alphaproteobacteria</taxon>
        <taxon>Hyphomicrobiales</taxon>
        <taxon>Hyphomicrobiaceae</taxon>
        <taxon>Filomicrobium</taxon>
    </lineage>
</organism>
<evidence type="ECO:0000259" key="1">
    <source>
        <dbReference type="SMART" id="SM00287"/>
    </source>
</evidence>
<dbReference type="Gene3D" id="2.30.30.40">
    <property type="entry name" value="SH3 Domains"/>
    <property type="match status" value="1"/>
</dbReference>
<reference evidence="3" key="1">
    <citation type="submission" date="2015-02" db="EMBL/GenBank/DDBJ databases">
        <authorList>
            <person name="Chooi Y.-H."/>
        </authorList>
    </citation>
    <scope>NUCLEOTIDE SEQUENCE [LARGE SCALE GENOMIC DNA]</scope>
    <source>
        <strain evidence="3">strain Y</strain>
    </source>
</reference>
<gene>
    <name evidence="2" type="ORF">YBN1229_v1_2246</name>
</gene>
<dbReference type="InterPro" id="IPR003646">
    <property type="entry name" value="SH3-like_bac-type"/>
</dbReference>
<dbReference type="AlphaFoldDB" id="A0A0D6JFQ4"/>
<dbReference type="InterPro" id="IPR010466">
    <property type="entry name" value="DUF1058"/>
</dbReference>
<dbReference type="OrthoDB" id="9810773at2"/>
<dbReference type="Pfam" id="PF06347">
    <property type="entry name" value="SH3_4"/>
    <property type="match status" value="2"/>
</dbReference>
<proteinExistence type="predicted"/>
<dbReference type="KEGG" id="fil:BN1229_v1_2247"/>
<accession>A0A0D6JFQ4</accession>
<dbReference type="SMART" id="SM00287">
    <property type="entry name" value="SH3b"/>
    <property type="match status" value="1"/>
</dbReference>
<keyword evidence="3" id="KW-1185">Reference proteome</keyword>
<sequence>MRARASGTTARNSGSRIKRHGRFGVSTAFLLSVALMAGGLFAGSAAAQEGGTQFKVPRFVSLKSNRVNLRKGPGTDYPTSWVFRRAGLPVEIIKEFEGWRQVRDAEGTTGWVLGSLLSGRRTAQILPWDVKSSQERPQVALASRESEGSRPVAMVEAGVVADIHECDGEWCFVSVDKYRGYVAQKKLWGVYPDEIIK</sequence>
<dbReference type="KEGG" id="fiy:BN1229_v1_2246"/>
<feature type="domain" description="SH3b" evidence="1">
    <location>
        <begin position="57"/>
        <end position="120"/>
    </location>
</feature>